<dbReference type="EMBL" id="JBEVCJ010000024">
    <property type="protein sequence ID" value="MET1256614.1"/>
    <property type="molecule type" value="Genomic_DNA"/>
</dbReference>
<dbReference type="PROSITE" id="PS51833">
    <property type="entry name" value="HDOD"/>
    <property type="match status" value="1"/>
</dbReference>
<protein>
    <submittedName>
        <fullName evidence="1">HDOD domain-containing protein</fullName>
    </submittedName>
</protein>
<reference evidence="1 2" key="1">
    <citation type="submission" date="2024-06" db="EMBL/GenBank/DDBJ databases">
        <authorList>
            <person name="Li F."/>
        </authorList>
    </citation>
    <scope>NUCLEOTIDE SEQUENCE [LARGE SCALE GENOMIC DNA]</scope>
    <source>
        <strain evidence="1 2">GXAS 311</strain>
    </source>
</reference>
<proteinExistence type="predicted"/>
<evidence type="ECO:0000313" key="1">
    <source>
        <dbReference type="EMBL" id="MET1256614.1"/>
    </source>
</evidence>
<dbReference type="SUPFAM" id="SSF109604">
    <property type="entry name" value="HD-domain/PDEase-like"/>
    <property type="match status" value="1"/>
</dbReference>
<dbReference type="Gene3D" id="1.10.3210.10">
    <property type="entry name" value="Hypothetical protein af1432"/>
    <property type="match status" value="1"/>
</dbReference>
<gene>
    <name evidence="1" type="ORF">ABVT43_15850</name>
</gene>
<sequence length="282" mass="31240">MNSSISDKQVLEGIYIPPQPGLIEQLERCGADLDKIADVISIDPGVSAAIIKIVNSPVFGLVNKIGSIPQAVVMLGVDRVTSILKTLLLRKSMSDITSRLDMQLFWQSSVSVACVASTICRQLNLSMADEAYTLGLFHNCGVPVMAARYSNYQQVMEFAYSREDGRITSEEFANFGVHHAAAGYRIARVWNLPKVLCLAVKNHHSVARVLDDSSIESPTLKTLLCVLKMAEHIVNLPEKLAQSDVDFEWEKISPRVLEFSGLSEYDFEDLEDAVHYTLNGDY</sequence>
<organism evidence="1 2">
    <name type="scientific">Aliikangiella maris</name>
    <dbReference type="NCBI Taxonomy" id="3162458"/>
    <lineage>
        <taxon>Bacteria</taxon>
        <taxon>Pseudomonadati</taxon>
        <taxon>Pseudomonadota</taxon>
        <taxon>Gammaproteobacteria</taxon>
        <taxon>Oceanospirillales</taxon>
        <taxon>Pleioneaceae</taxon>
        <taxon>Aliikangiella</taxon>
    </lineage>
</organism>
<dbReference type="PANTHER" id="PTHR33525">
    <property type="match status" value="1"/>
</dbReference>
<dbReference type="Proteomes" id="UP001548189">
    <property type="component" value="Unassembled WGS sequence"/>
</dbReference>
<comment type="caution">
    <text evidence="1">The sequence shown here is derived from an EMBL/GenBank/DDBJ whole genome shotgun (WGS) entry which is preliminary data.</text>
</comment>
<dbReference type="Pfam" id="PF08668">
    <property type="entry name" value="HDOD"/>
    <property type="match status" value="1"/>
</dbReference>
<dbReference type="PANTHER" id="PTHR33525:SF6">
    <property type="entry name" value="HDOD DOMAIN-CONTAINING PROTEIN"/>
    <property type="match status" value="1"/>
</dbReference>
<keyword evidence="2" id="KW-1185">Reference proteome</keyword>
<dbReference type="InterPro" id="IPR052340">
    <property type="entry name" value="RNase_Y/CdgJ"/>
</dbReference>
<dbReference type="InterPro" id="IPR013976">
    <property type="entry name" value="HDOD"/>
</dbReference>
<name>A0ABV2BXG1_9GAMM</name>
<accession>A0ABV2BXG1</accession>
<evidence type="ECO:0000313" key="2">
    <source>
        <dbReference type="Proteomes" id="UP001548189"/>
    </source>
</evidence>